<dbReference type="GO" id="GO:0005829">
    <property type="term" value="C:cytosol"/>
    <property type="evidence" value="ECO:0007669"/>
    <property type="project" value="TreeGrafter"/>
</dbReference>
<dbReference type="Pfam" id="PF00378">
    <property type="entry name" value="ECH_1"/>
    <property type="match status" value="1"/>
</dbReference>
<sequence>MILNNIGRGSCNRAALNGFATLQFTRRLTTPSPSSELFATSDTLPTIRDKLRKLGHGSIDFTPDYRPGIGLVQLNNPARHNAMSGVMMSQLADLTDQLELQPNDLAGLIVIGSQPSKAFCAGLDLSTAKEHLLTPVAGVAFGRLMHDTLSRFSRLPLVTVASIGYPALGGGAEISTACDFRVLAPTSRIQFLQSRMAIAPAWGATGRLVHLIGRAKALQYLGTSAPISAEVGSQIGLVDRVCDISPDPHTSCLEESVRFLSSFTHDEKGNRVSPRAIQGIKKLIAQTDGPEDIEYDMNVLSQLWGSEENLRAVLGGGSKRSKTQ</sequence>
<keyword evidence="1" id="KW-0456">Lyase</keyword>
<gene>
    <name evidence="2" type="ORF">INT43_005185</name>
</gene>
<dbReference type="EMBL" id="JAEPQZ010000014">
    <property type="protein sequence ID" value="KAG2173765.1"/>
    <property type="molecule type" value="Genomic_DNA"/>
</dbReference>
<organism evidence="2 3">
    <name type="scientific">Mortierella isabellina</name>
    <name type="common">Filamentous fungus</name>
    <name type="synonym">Umbelopsis isabellina</name>
    <dbReference type="NCBI Taxonomy" id="91625"/>
    <lineage>
        <taxon>Eukaryota</taxon>
        <taxon>Fungi</taxon>
        <taxon>Fungi incertae sedis</taxon>
        <taxon>Mucoromycota</taxon>
        <taxon>Mucoromycotina</taxon>
        <taxon>Umbelopsidomycetes</taxon>
        <taxon>Umbelopsidales</taxon>
        <taxon>Umbelopsidaceae</taxon>
        <taxon>Umbelopsis</taxon>
    </lineage>
</organism>
<dbReference type="AlphaFoldDB" id="A0A8H7U8U2"/>
<dbReference type="GO" id="GO:0006635">
    <property type="term" value="P:fatty acid beta-oxidation"/>
    <property type="evidence" value="ECO:0007669"/>
    <property type="project" value="TreeGrafter"/>
</dbReference>
<evidence type="ECO:0000313" key="3">
    <source>
        <dbReference type="Proteomes" id="UP000654370"/>
    </source>
</evidence>
<evidence type="ECO:0000256" key="1">
    <source>
        <dbReference type="ARBA" id="ARBA00023239"/>
    </source>
</evidence>
<dbReference type="Gene3D" id="3.90.226.10">
    <property type="entry name" value="2-enoyl-CoA Hydratase, Chain A, domain 1"/>
    <property type="match status" value="1"/>
</dbReference>
<dbReference type="OrthoDB" id="410701at2759"/>
<dbReference type="GO" id="GO:0016829">
    <property type="term" value="F:lyase activity"/>
    <property type="evidence" value="ECO:0007669"/>
    <property type="project" value="UniProtKB-KW"/>
</dbReference>
<reference evidence="2" key="1">
    <citation type="submission" date="2020-12" db="EMBL/GenBank/DDBJ databases">
        <title>Metabolic potential, ecology and presence of endohyphal bacteria is reflected in genomic diversity of Mucoromycotina.</title>
        <authorList>
            <person name="Muszewska A."/>
            <person name="Okrasinska A."/>
            <person name="Steczkiewicz K."/>
            <person name="Drgas O."/>
            <person name="Orlowska M."/>
            <person name="Perlinska-Lenart U."/>
            <person name="Aleksandrzak-Piekarczyk T."/>
            <person name="Szatraj K."/>
            <person name="Zielenkiewicz U."/>
            <person name="Pilsyk S."/>
            <person name="Malc E."/>
            <person name="Mieczkowski P."/>
            <person name="Kruszewska J.S."/>
            <person name="Biernat P."/>
            <person name="Pawlowska J."/>
        </authorList>
    </citation>
    <scope>NUCLEOTIDE SEQUENCE</scope>
    <source>
        <strain evidence="2">WA0000067209</strain>
    </source>
</reference>
<name>A0A8H7U8U2_MORIS</name>
<protein>
    <submittedName>
        <fullName evidence="2">Uncharacterized protein</fullName>
    </submittedName>
</protein>
<dbReference type="CDD" id="cd06558">
    <property type="entry name" value="crotonase-like"/>
    <property type="match status" value="1"/>
</dbReference>
<dbReference type="InterPro" id="IPR029045">
    <property type="entry name" value="ClpP/crotonase-like_dom_sf"/>
</dbReference>
<dbReference type="PANTHER" id="PTHR11941">
    <property type="entry name" value="ENOYL-COA HYDRATASE-RELATED"/>
    <property type="match status" value="1"/>
</dbReference>
<dbReference type="Proteomes" id="UP000654370">
    <property type="component" value="Unassembled WGS sequence"/>
</dbReference>
<proteinExistence type="predicted"/>
<dbReference type="SUPFAM" id="SSF52096">
    <property type="entry name" value="ClpP/crotonase"/>
    <property type="match status" value="1"/>
</dbReference>
<dbReference type="PANTHER" id="PTHR11941:SF27">
    <property type="entry name" value="ETHYLMALONYL-COA DECARBOXYLASE"/>
    <property type="match status" value="1"/>
</dbReference>
<accession>A0A8H7U8U2</accession>
<keyword evidence="3" id="KW-1185">Reference proteome</keyword>
<comment type="caution">
    <text evidence="2">The sequence shown here is derived from an EMBL/GenBank/DDBJ whole genome shotgun (WGS) entry which is preliminary data.</text>
</comment>
<evidence type="ECO:0000313" key="2">
    <source>
        <dbReference type="EMBL" id="KAG2173765.1"/>
    </source>
</evidence>
<dbReference type="InterPro" id="IPR001753">
    <property type="entry name" value="Enoyl-CoA_hydra/iso"/>
</dbReference>